<accession>A0A9X4XC87</accession>
<gene>
    <name evidence="2" type="ORF">GMA92_02365</name>
</gene>
<dbReference type="RefSeq" id="WP_050775604.1">
    <property type="nucleotide sequence ID" value="NZ_CP053187.1"/>
</dbReference>
<name>A0A9X4XC87_9FIRM</name>
<evidence type="ECO:0000313" key="2">
    <source>
        <dbReference type="EMBL" id="MTK20283.1"/>
    </source>
</evidence>
<dbReference type="Proteomes" id="UP000487649">
    <property type="component" value="Unassembled WGS sequence"/>
</dbReference>
<dbReference type="EMBL" id="WMQE01000003">
    <property type="protein sequence ID" value="MTK20283.1"/>
    <property type="molecule type" value="Genomic_DNA"/>
</dbReference>
<dbReference type="Pfam" id="PF19092">
    <property type="entry name" value="DUF5780"/>
    <property type="match status" value="1"/>
</dbReference>
<sequence>MNIFTMINGWGSAIKCSTRIPNFNFKNIIFEKNRPDLEETTLVQSSFDNLLMQLPVTIIKTKHIVRDKQCKHLYPDMLQAMIKNKTSVKIKDVVVAFVAWDKDNSPVKIKESIDFGDGAYIKTVNYTDINLIPGGIFKGQRGLEIDESCEINTFKSIVLSYTNYKEETWINPQFEKFCSLYEGKQLN</sequence>
<organism evidence="2 3">
    <name type="scientific">Turicibacter sanguinis</name>
    <dbReference type="NCBI Taxonomy" id="154288"/>
    <lineage>
        <taxon>Bacteria</taxon>
        <taxon>Bacillati</taxon>
        <taxon>Bacillota</taxon>
        <taxon>Erysipelotrichia</taxon>
        <taxon>Erysipelotrichales</taxon>
        <taxon>Turicibacteraceae</taxon>
        <taxon>Turicibacter</taxon>
    </lineage>
</organism>
<proteinExistence type="predicted"/>
<comment type="caution">
    <text evidence="2">The sequence shown here is derived from an EMBL/GenBank/DDBJ whole genome shotgun (WGS) entry which is preliminary data.</text>
</comment>
<reference evidence="2 3" key="1">
    <citation type="journal article" date="2019" name="Nat. Med.">
        <title>A library of human gut bacterial isolates paired with longitudinal multiomics data enables mechanistic microbiome research.</title>
        <authorList>
            <person name="Poyet M."/>
            <person name="Groussin M."/>
            <person name="Gibbons S.M."/>
            <person name="Avila-Pacheco J."/>
            <person name="Jiang X."/>
            <person name="Kearney S.M."/>
            <person name="Perrotta A.R."/>
            <person name="Berdy B."/>
            <person name="Zhao S."/>
            <person name="Lieberman T.D."/>
            <person name="Swanson P.K."/>
            <person name="Smith M."/>
            <person name="Roesemann S."/>
            <person name="Alexander J.E."/>
            <person name="Rich S.A."/>
            <person name="Livny J."/>
            <person name="Vlamakis H."/>
            <person name="Clish C."/>
            <person name="Bullock K."/>
            <person name="Deik A."/>
            <person name="Scott J."/>
            <person name="Pierce K.A."/>
            <person name="Xavier R.J."/>
            <person name="Alm E.J."/>
        </authorList>
    </citation>
    <scope>NUCLEOTIDE SEQUENCE [LARGE SCALE GENOMIC DNA]</scope>
    <source>
        <strain evidence="2 3">BIOML-A198</strain>
    </source>
</reference>
<evidence type="ECO:0000259" key="1">
    <source>
        <dbReference type="Pfam" id="PF19092"/>
    </source>
</evidence>
<dbReference type="GeneID" id="60058461"/>
<protein>
    <recommendedName>
        <fullName evidence="1">DUF5780 domain-containing protein</fullName>
    </recommendedName>
</protein>
<dbReference type="InterPro" id="IPR043939">
    <property type="entry name" value="DUF5780"/>
</dbReference>
<feature type="domain" description="DUF5780" evidence="1">
    <location>
        <begin position="77"/>
        <end position="184"/>
    </location>
</feature>
<dbReference type="AlphaFoldDB" id="A0A9X4XC87"/>
<evidence type="ECO:0000313" key="3">
    <source>
        <dbReference type="Proteomes" id="UP000487649"/>
    </source>
</evidence>